<reference evidence="1 2" key="1">
    <citation type="submission" date="2023-01" db="EMBL/GenBank/DDBJ databases">
        <authorList>
            <person name="Whitehead M."/>
        </authorList>
    </citation>
    <scope>NUCLEOTIDE SEQUENCE [LARGE SCALE GENOMIC DNA]</scope>
</reference>
<protein>
    <submittedName>
        <fullName evidence="1">Uncharacterized protein</fullName>
    </submittedName>
</protein>
<sequence>MSAKTLSNKFKLILKKRDRFSGENVSHLNSEQTNIQLELLEQAFDIYNKDFEQFTLTVGDDKIDTYIEVLEEVSDIYAHTKAILLTRIHKSEEDIKPKTL</sequence>
<dbReference type="Proteomes" id="UP001160148">
    <property type="component" value="Unassembled WGS sequence"/>
</dbReference>
<accession>A0AAV0WIR2</accession>
<evidence type="ECO:0000313" key="1">
    <source>
        <dbReference type="EMBL" id="CAI6355754.1"/>
    </source>
</evidence>
<dbReference type="AlphaFoldDB" id="A0AAV0WIR2"/>
<comment type="caution">
    <text evidence="1">The sequence shown here is derived from an EMBL/GenBank/DDBJ whole genome shotgun (WGS) entry which is preliminary data.</text>
</comment>
<evidence type="ECO:0000313" key="2">
    <source>
        <dbReference type="Proteomes" id="UP001160148"/>
    </source>
</evidence>
<name>A0AAV0WIR2_9HEMI</name>
<organism evidence="1 2">
    <name type="scientific">Macrosiphum euphorbiae</name>
    <name type="common">potato aphid</name>
    <dbReference type="NCBI Taxonomy" id="13131"/>
    <lineage>
        <taxon>Eukaryota</taxon>
        <taxon>Metazoa</taxon>
        <taxon>Ecdysozoa</taxon>
        <taxon>Arthropoda</taxon>
        <taxon>Hexapoda</taxon>
        <taxon>Insecta</taxon>
        <taxon>Pterygota</taxon>
        <taxon>Neoptera</taxon>
        <taxon>Paraneoptera</taxon>
        <taxon>Hemiptera</taxon>
        <taxon>Sternorrhyncha</taxon>
        <taxon>Aphidomorpha</taxon>
        <taxon>Aphidoidea</taxon>
        <taxon>Aphididae</taxon>
        <taxon>Macrosiphini</taxon>
        <taxon>Macrosiphum</taxon>
    </lineage>
</organism>
<gene>
    <name evidence="1" type="ORF">MEUPH1_LOCUS11570</name>
</gene>
<proteinExistence type="predicted"/>
<dbReference type="EMBL" id="CARXXK010000002">
    <property type="protein sequence ID" value="CAI6355754.1"/>
    <property type="molecule type" value="Genomic_DNA"/>
</dbReference>
<keyword evidence="2" id="KW-1185">Reference proteome</keyword>